<keyword evidence="13" id="KW-1185">Reference proteome</keyword>
<dbReference type="PANTHER" id="PTHR18867">
    <property type="entry name" value="RAD50"/>
    <property type="match status" value="1"/>
</dbReference>
<dbReference type="STRING" id="106582.ENSMZEP00005019039"/>
<dbReference type="GO" id="GO:0070192">
    <property type="term" value="P:chromosome organization involved in meiotic cell cycle"/>
    <property type="evidence" value="ECO:0007669"/>
    <property type="project" value="TreeGrafter"/>
</dbReference>
<reference evidence="12" key="3">
    <citation type="submission" date="2025-09" db="UniProtKB">
        <authorList>
            <consortium name="Ensembl"/>
        </authorList>
    </citation>
    <scope>IDENTIFICATION</scope>
</reference>
<proteinExistence type="inferred from homology"/>
<evidence type="ECO:0000256" key="7">
    <source>
        <dbReference type="ARBA" id="ARBA00022833"/>
    </source>
</evidence>
<dbReference type="GO" id="GO:0000781">
    <property type="term" value="C:chromosome, telomeric region"/>
    <property type="evidence" value="ECO:0007669"/>
    <property type="project" value="UniProtKB-SubCell"/>
</dbReference>
<accession>A0A3P9CAL1</accession>
<dbReference type="Ensembl" id="ENSMZET00005019652.1">
    <property type="protein sequence ID" value="ENSMZEP00005019039.1"/>
    <property type="gene ID" value="ENSMZEG00005014285.1"/>
</dbReference>
<evidence type="ECO:0000256" key="9">
    <source>
        <dbReference type="ARBA" id="ARBA00023242"/>
    </source>
</evidence>
<dbReference type="GO" id="GO:0003691">
    <property type="term" value="F:double-stranded telomeric DNA binding"/>
    <property type="evidence" value="ECO:0007669"/>
    <property type="project" value="TreeGrafter"/>
</dbReference>
<comment type="subcellular location">
    <subcellularLocation>
        <location evidence="3">Chromosome</location>
        <location evidence="3">Telomere</location>
    </subcellularLocation>
    <subcellularLocation>
        <location evidence="2">Nucleus</location>
    </subcellularLocation>
</comment>
<evidence type="ECO:0000256" key="8">
    <source>
        <dbReference type="ARBA" id="ARBA00022895"/>
    </source>
</evidence>
<dbReference type="Proteomes" id="UP000265160">
    <property type="component" value="LG23"/>
</dbReference>
<dbReference type="PANTHER" id="PTHR18867:SF12">
    <property type="entry name" value="DNA REPAIR PROTEIN RAD50"/>
    <property type="match status" value="1"/>
</dbReference>
<dbReference type="InterPro" id="IPR027417">
    <property type="entry name" value="P-loop_NTPase"/>
</dbReference>
<evidence type="ECO:0000313" key="13">
    <source>
        <dbReference type="Proteomes" id="UP000265160"/>
    </source>
</evidence>
<keyword evidence="7" id="KW-0862">Zinc</keyword>
<evidence type="ECO:0000256" key="10">
    <source>
        <dbReference type="ARBA" id="ARBA00049360"/>
    </source>
</evidence>
<evidence type="ECO:0000313" key="12">
    <source>
        <dbReference type="Ensembl" id="ENSMZEP00005019039.1"/>
    </source>
</evidence>
<evidence type="ECO:0000259" key="11">
    <source>
        <dbReference type="Pfam" id="PF13476"/>
    </source>
</evidence>
<dbReference type="GO" id="GO:0051880">
    <property type="term" value="F:G-quadruplex DNA binding"/>
    <property type="evidence" value="ECO:0007669"/>
    <property type="project" value="TreeGrafter"/>
</dbReference>
<evidence type="ECO:0000256" key="1">
    <source>
        <dbReference type="ARBA" id="ARBA00001947"/>
    </source>
</evidence>
<dbReference type="GeneTree" id="ENSGT00940000179138"/>
<keyword evidence="9" id="KW-0539">Nucleus</keyword>
<dbReference type="GO" id="GO:0046872">
    <property type="term" value="F:metal ion binding"/>
    <property type="evidence" value="ECO:0007669"/>
    <property type="project" value="UniProtKB-KW"/>
</dbReference>
<dbReference type="GO" id="GO:0006302">
    <property type="term" value="P:double-strand break repair"/>
    <property type="evidence" value="ECO:0007669"/>
    <property type="project" value="InterPro"/>
</dbReference>
<dbReference type="AlphaFoldDB" id="A0A3P9CAL1"/>
<keyword evidence="6" id="KW-0479">Metal-binding</keyword>
<dbReference type="Gene3D" id="3.40.50.300">
    <property type="entry name" value="P-loop containing nucleotide triphosphate hydrolases"/>
    <property type="match status" value="1"/>
</dbReference>
<comment type="catalytic activity">
    <reaction evidence="10">
        <text>ATP + H2O = ADP + phosphate + H(+)</text>
        <dbReference type="Rhea" id="RHEA:13065"/>
        <dbReference type="ChEBI" id="CHEBI:15377"/>
        <dbReference type="ChEBI" id="CHEBI:15378"/>
        <dbReference type="ChEBI" id="CHEBI:30616"/>
        <dbReference type="ChEBI" id="CHEBI:43474"/>
        <dbReference type="ChEBI" id="CHEBI:456216"/>
    </reaction>
</comment>
<evidence type="ECO:0000256" key="2">
    <source>
        <dbReference type="ARBA" id="ARBA00004123"/>
    </source>
</evidence>
<keyword evidence="8" id="KW-0779">Telomere</keyword>
<protein>
    <recommendedName>
        <fullName evidence="11">Rad50/SbcC-type AAA domain-containing protein</fullName>
    </recommendedName>
</protein>
<evidence type="ECO:0000256" key="6">
    <source>
        <dbReference type="ARBA" id="ARBA00022723"/>
    </source>
</evidence>
<evidence type="ECO:0000256" key="4">
    <source>
        <dbReference type="ARBA" id="ARBA00009439"/>
    </source>
</evidence>
<dbReference type="GO" id="GO:0016887">
    <property type="term" value="F:ATP hydrolysis activity"/>
    <property type="evidence" value="ECO:0007669"/>
    <property type="project" value="InterPro"/>
</dbReference>
<organism evidence="12 13">
    <name type="scientific">Maylandia zebra</name>
    <name type="common">zebra mbuna</name>
    <dbReference type="NCBI Taxonomy" id="106582"/>
    <lineage>
        <taxon>Eukaryota</taxon>
        <taxon>Metazoa</taxon>
        <taxon>Chordata</taxon>
        <taxon>Craniata</taxon>
        <taxon>Vertebrata</taxon>
        <taxon>Euteleostomi</taxon>
        <taxon>Actinopterygii</taxon>
        <taxon>Neopterygii</taxon>
        <taxon>Teleostei</taxon>
        <taxon>Neoteleostei</taxon>
        <taxon>Acanthomorphata</taxon>
        <taxon>Ovalentaria</taxon>
        <taxon>Cichlomorphae</taxon>
        <taxon>Cichliformes</taxon>
        <taxon>Cichlidae</taxon>
        <taxon>African cichlids</taxon>
        <taxon>Pseudocrenilabrinae</taxon>
        <taxon>Haplochromini</taxon>
        <taxon>Maylandia</taxon>
        <taxon>Maylandia zebra complex</taxon>
    </lineage>
</organism>
<keyword evidence="5" id="KW-0158">Chromosome</keyword>
<feature type="domain" description="Rad50/SbcC-type AAA" evidence="11">
    <location>
        <begin position="7"/>
        <end position="43"/>
    </location>
</feature>
<name>A0A3P9CAL1_9CICH</name>
<dbReference type="GO" id="GO:0007004">
    <property type="term" value="P:telomere maintenance via telomerase"/>
    <property type="evidence" value="ECO:0007669"/>
    <property type="project" value="TreeGrafter"/>
</dbReference>
<comment type="similarity">
    <text evidence="4">Belongs to the SMC family. RAD50 subfamily.</text>
</comment>
<reference evidence="12 13" key="1">
    <citation type="journal article" date="2014" name="Nature">
        <title>The genomic substrate for adaptive radiation in African cichlid fish.</title>
        <authorList>
            <person name="Brawand D."/>
            <person name="Wagner C.E."/>
            <person name="Li Y.I."/>
            <person name="Malinsky M."/>
            <person name="Keller I."/>
            <person name="Fan S."/>
            <person name="Simakov O."/>
            <person name="Ng A.Y."/>
            <person name="Lim Z.W."/>
            <person name="Bezault E."/>
            <person name="Turner-Maier J."/>
            <person name="Johnson J."/>
            <person name="Alcazar R."/>
            <person name="Noh H.J."/>
            <person name="Russell P."/>
            <person name="Aken B."/>
            <person name="Alfoldi J."/>
            <person name="Amemiya C."/>
            <person name="Azzouzi N."/>
            <person name="Baroiller J.F."/>
            <person name="Barloy-Hubler F."/>
            <person name="Berlin A."/>
            <person name="Bloomquist R."/>
            <person name="Carleton K.L."/>
            <person name="Conte M.A."/>
            <person name="D'Cotta H."/>
            <person name="Eshel O."/>
            <person name="Gaffney L."/>
            <person name="Galibert F."/>
            <person name="Gante H.F."/>
            <person name="Gnerre S."/>
            <person name="Greuter L."/>
            <person name="Guyon R."/>
            <person name="Haddad N.S."/>
            <person name="Haerty W."/>
            <person name="Harris R.M."/>
            <person name="Hofmann H.A."/>
            <person name="Hourlier T."/>
            <person name="Hulata G."/>
            <person name="Jaffe D.B."/>
            <person name="Lara M."/>
            <person name="Lee A.P."/>
            <person name="MacCallum I."/>
            <person name="Mwaiko S."/>
            <person name="Nikaido M."/>
            <person name="Nishihara H."/>
            <person name="Ozouf-Costaz C."/>
            <person name="Penman D.J."/>
            <person name="Przybylski D."/>
            <person name="Rakotomanga M."/>
            <person name="Renn S.C.P."/>
            <person name="Ribeiro F.J."/>
            <person name="Ron M."/>
            <person name="Salzburger W."/>
            <person name="Sanchez-Pulido L."/>
            <person name="Santos M.E."/>
            <person name="Searle S."/>
            <person name="Sharpe T."/>
            <person name="Swofford R."/>
            <person name="Tan F.J."/>
            <person name="Williams L."/>
            <person name="Young S."/>
            <person name="Yin S."/>
            <person name="Okada N."/>
            <person name="Kocher T.D."/>
            <person name="Miska E.A."/>
            <person name="Lander E.S."/>
            <person name="Venkatesh B."/>
            <person name="Fernald R.D."/>
            <person name="Meyer A."/>
            <person name="Ponting C.P."/>
            <person name="Streelman J.T."/>
            <person name="Lindblad-Toh K."/>
            <person name="Seehausen O."/>
            <person name="Di Palma F."/>
        </authorList>
    </citation>
    <scope>NUCLEOTIDE SEQUENCE</scope>
</reference>
<dbReference type="InterPro" id="IPR038729">
    <property type="entry name" value="Rad50/SbcC_AAA"/>
</dbReference>
<sequence length="53" mass="5722">MSKINEMSILGVRSFGIEDKDKQVISFFTPVTVLVGPNGAGKTVRGHSDEIKS</sequence>
<evidence type="ECO:0000256" key="5">
    <source>
        <dbReference type="ARBA" id="ARBA00022454"/>
    </source>
</evidence>
<dbReference type="GO" id="GO:0030870">
    <property type="term" value="C:Mre11 complex"/>
    <property type="evidence" value="ECO:0007669"/>
    <property type="project" value="TreeGrafter"/>
</dbReference>
<evidence type="ECO:0000256" key="3">
    <source>
        <dbReference type="ARBA" id="ARBA00004574"/>
    </source>
</evidence>
<dbReference type="GO" id="GO:0043047">
    <property type="term" value="F:single-stranded telomeric DNA binding"/>
    <property type="evidence" value="ECO:0007669"/>
    <property type="project" value="TreeGrafter"/>
</dbReference>
<dbReference type="GO" id="GO:0000722">
    <property type="term" value="P:telomere maintenance via recombination"/>
    <property type="evidence" value="ECO:0007669"/>
    <property type="project" value="TreeGrafter"/>
</dbReference>
<dbReference type="GO" id="GO:0000794">
    <property type="term" value="C:condensed nuclear chromosome"/>
    <property type="evidence" value="ECO:0007669"/>
    <property type="project" value="TreeGrafter"/>
</dbReference>
<comment type="cofactor">
    <cofactor evidence="1">
        <name>Zn(2+)</name>
        <dbReference type="ChEBI" id="CHEBI:29105"/>
    </cofactor>
</comment>
<dbReference type="Pfam" id="PF13476">
    <property type="entry name" value="AAA_23"/>
    <property type="match status" value="1"/>
</dbReference>
<reference evidence="12" key="2">
    <citation type="submission" date="2025-08" db="UniProtKB">
        <authorList>
            <consortium name="Ensembl"/>
        </authorList>
    </citation>
    <scope>IDENTIFICATION</scope>
</reference>